<feature type="region of interest" description="Disordered" evidence="1">
    <location>
        <begin position="1"/>
        <end position="63"/>
    </location>
</feature>
<evidence type="ECO:0000256" key="1">
    <source>
        <dbReference type="SAM" id="MobiDB-lite"/>
    </source>
</evidence>
<protein>
    <recommendedName>
        <fullName evidence="4">Collagen-like protein</fullName>
    </recommendedName>
</protein>
<gene>
    <name evidence="2" type="ORF">GCM10011346_34090</name>
</gene>
<dbReference type="EMBL" id="BMLW01000010">
    <property type="protein sequence ID" value="GGP13570.1"/>
    <property type="molecule type" value="Genomic_DNA"/>
</dbReference>
<dbReference type="Gene3D" id="1.20.5.320">
    <property type="entry name" value="6-Phosphogluconate Dehydrogenase, domain 3"/>
    <property type="match status" value="1"/>
</dbReference>
<feature type="compositionally biased region" description="Acidic residues" evidence="1">
    <location>
        <begin position="19"/>
        <end position="29"/>
    </location>
</feature>
<evidence type="ECO:0000313" key="3">
    <source>
        <dbReference type="Proteomes" id="UP000641206"/>
    </source>
</evidence>
<feature type="compositionally biased region" description="Basic and acidic residues" evidence="1">
    <location>
        <begin position="1"/>
        <end position="12"/>
    </location>
</feature>
<keyword evidence="3" id="KW-1185">Reference proteome</keyword>
<dbReference type="RefSeq" id="WP_204799047.1">
    <property type="nucleotide sequence ID" value="NZ_BMLW01000010.1"/>
</dbReference>
<reference evidence="3" key="1">
    <citation type="journal article" date="2019" name="Int. J. Syst. Evol. Microbiol.">
        <title>The Global Catalogue of Microorganisms (GCM) 10K type strain sequencing project: providing services to taxonomists for standard genome sequencing and annotation.</title>
        <authorList>
            <consortium name="The Broad Institute Genomics Platform"/>
            <consortium name="The Broad Institute Genome Sequencing Center for Infectious Disease"/>
            <person name="Wu L."/>
            <person name="Ma J."/>
        </authorList>
    </citation>
    <scope>NUCLEOTIDE SEQUENCE [LARGE SCALE GENOMIC DNA]</scope>
    <source>
        <strain evidence="3">CGMCC 1.7693</strain>
    </source>
</reference>
<organism evidence="2 3">
    <name type="scientific">Oceanobacillus neutriphilus</name>
    <dbReference type="NCBI Taxonomy" id="531815"/>
    <lineage>
        <taxon>Bacteria</taxon>
        <taxon>Bacillati</taxon>
        <taxon>Bacillota</taxon>
        <taxon>Bacilli</taxon>
        <taxon>Bacillales</taxon>
        <taxon>Bacillaceae</taxon>
        <taxon>Oceanobacillus</taxon>
    </lineage>
</organism>
<name>A0ABQ2NY89_9BACI</name>
<proteinExistence type="predicted"/>
<dbReference type="Proteomes" id="UP000641206">
    <property type="component" value="Unassembled WGS sequence"/>
</dbReference>
<evidence type="ECO:0008006" key="4">
    <source>
        <dbReference type="Google" id="ProtNLM"/>
    </source>
</evidence>
<accession>A0ABQ2NY89</accession>
<comment type="caution">
    <text evidence="2">The sequence shown here is derived from an EMBL/GenBank/DDBJ whole genome shotgun (WGS) entry which is preliminary data.</text>
</comment>
<sequence>MASKEELKEKFSTGKVPTEDDFSELIDGVEGEKGPQGDPGPAGSDGSDGEDGKDGFGTESQYNDIIERLVKIEEIVLTEGESE</sequence>
<evidence type="ECO:0000313" key="2">
    <source>
        <dbReference type="EMBL" id="GGP13570.1"/>
    </source>
</evidence>